<gene>
    <name evidence="1" type="ORF">SAMN02746019_00027430</name>
</gene>
<dbReference type="Proteomes" id="UP000197025">
    <property type="component" value="Unassembled WGS sequence"/>
</dbReference>
<dbReference type="PANTHER" id="PTHR36441">
    <property type="entry name" value="HYPOTHETICAL CYTOSOLIC PROTEIN"/>
    <property type="match status" value="1"/>
</dbReference>
<dbReference type="PANTHER" id="PTHR36441:SF1">
    <property type="entry name" value="DUF503 DOMAIN-CONTAINING PROTEIN"/>
    <property type="match status" value="1"/>
</dbReference>
<dbReference type="OrthoDB" id="9809023at2"/>
<keyword evidence="2" id="KW-1185">Reference proteome</keyword>
<organism evidence="1 2">
    <name type="scientific">Thermoflexus hugenholtzii JAD2</name>
    <dbReference type="NCBI Taxonomy" id="877466"/>
    <lineage>
        <taxon>Bacteria</taxon>
        <taxon>Bacillati</taxon>
        <taxon>Chloroflexota</taxon>
        <taxon>Thermoflexia</taxon>
        <taxon>Thermoflexales</taxon>
        <taxon>Thermoflexaceae</taxon>
        <taxon>Thermoflexus</taxon>
    </lineage>
</organism>
<protein>
    <recommendedName>
        <fullName evidence="3">DUF503 domain-containing protein</fullName>
    </recommendedName>
</protein>
<name>A0A212QQU6_9CHLR</name>
<accession>A0A212QQU6</accession>
<proteinExistence type="predicted"/>
<reference evidence="2" key="1">
    <citation type="submission" date="2017-06" db="EMBL/GenBank/DDBJ databases">
        <authorList>
            <person name="Varghese N."/>
            <person name="Submissions S."/>
        </authorList>
    </citation>
    <scope>NUCLEOTIDE SEQUENCE [LARGE SCALE GENOMIC DNA]</scope>
    <source>
        <strain evidence="2">JAD2</strain>
    </source>
</reference>
<dbReference type="Pfam" id="PF04456">
    <property type="entry name" value="DUF503"/>
    <property type="match status" value="1"/>
</dbReference>
<dbReference type="EMBL" id="FYEK01000020">
    <property type="protein sequence ID" value="SNB61899.1"/>
    <property type="molecule type" value="Genomic_DNA"/>
</dbReference>
<dbReference type="InParanoid" id="A0A212QQU6"/>
<dbReference type="SUPFAM" id="SSF103007">
    <property type="entry name" value="Hypothetical protein TT1725"/>
    <property type="match status" value="1"/>
</dbReference>
<dbReference type="RefSeq" id="WP_159461579.1">
    <property type="nucleotide sequence ID" value="NZ_FYEK01000020.1"/>
</dbReference>
<dbReference type="FunCoup" id="A0A212QQU6">
    <property type="interactions" value="14"/>
</dbReference>
<dbReference type="Gene3D" id="3.30.70.1120">
    <property type="entry name" value="TT1725-like"/>
    <property type="match status" value="1"/>
</dbReference>
<evidence type="ECO:0008006" key="3">
    <source>
        <dbReference type="Google" id="ProtNLM"/>
    </source>
</evidence>
<dbReference type="InterPro" id="IPR036746">
    <property type="entry name" value="TT1725-like_sf"/>
</dbReference>
<evidence type="ECO:0000313" key="2">
    <source>
        <dbReference type="Proteomes" id="UP000197025"/>
    </source>
</evidence>
<evidence type="ECO:0000313" key="1">
    <source>
        <dbReference type="EMBL" id="SNB61899.1"/>
    </source>
</evidence>
<dbReference type="AlphaFoldDB" id="A0A212QQU6"/>
<dbReference type="InterPro" id="IPR007546">
    <property type="entry name" value="DUF503"/>
</dbReference>
<sequence length="94" mass="10362">MVVGTCTVELHLPEALSLKDKRSVMKSLIAHLRQSFNVAAAEIDHQDFPQSARLGLATISNDAGHIHATLEGAVRWIQAHRPDVMVVDWEIAIL</sequence>